<evidence type="ECO:0000256" key="1">
    <source>
        <dbReference type="SAM" id="SignalP"/>
    </source>
</evidence>
<name>A0A4Q7YPZ6_9BACT</name>
<evidence type="ECO:0000313" key="3">
    <source>
        <dbReference type="EMBL" id="RZU39508.1"/>
    </source>
</evidence>
<sequence length="260" mass="29468">MSIFPRIASSLLVLSLSAAVLHAETKVLVYTRNYTPDGKGYVHDNIATSVEAIKKMGAESHFSVDSSDSSDVFTDANLRQYAALIFANSNNEAFTTDDQRAAFKRYIQSHHSFVAIHSASGSERAWPYYWQVVGGKFTEHPRLQTFTIHVADPAFPATRGLATDFSWTDECYFTDHLSPGIHPFLTTDRTKLAGLEKMRTEPNSYPNPLPLAWFQTFDSSREVYLALGHRKEDYENPILYNLIRRSILWSIHKKQGDAKR</sequence>
<proteinExistence type="predicted"/>
<dbReference type="Proteomes" id="UP000292958">
    <property type="component" value="Unassembled WGS sequence"/>
</dbReference>
<keyword evidence="3" id="KW-0315">Glutamine amidotransferase</keyword>
<keyword evidence="1" id="KW-0732">Signal</keyword>
<dbReference type="EMBL" id="SHKW01000001">
    <property type="protein sequence ID" value="RZU39508.1"/>
    <property type="molecule type" value="Genomic_DNA"/>
</dbReference>
<dbReference type="SUPFAM" id="SSF52317">
    <property type="entry name" value="Class I glutamine amidotransferase-like"/>
    <property type="match status" value="1"/>
</dbReference>
<evidence type="ECO:0000259" key="2">
    <source>
        <dbReference type="Pfam" id="PF06283"/>
    </source>
</evidence>
<dbReference type="AlphaFoldDB" id="A0A4Q7YPZ6"/>
<keyword evidence="4" id="KW-1185">Reference proteome</keyword>
<keyword evidence="3" id="KW-0808">Transferase</keyword>
<feature type="domain" description="ThuA-like" evidence="2">
    <location>
        <begin position="26"/>
        <end position="249"/>
    </location>
</feature>
<evidence type="ECO:0000313" key="4">
    <source>
        <dbReference type="Proteomes" id="UP000292958"/>
    </source>
</evidence>
<dbReference type="InterPro" id="IPR029062">
    <property type="entry name" value="Class_I_gatase-like"/>
</dbReference>
<protein>
    <submittedName>
        <fullName evidence="3">Type 1 glutamine amidotransferase</fullName>
    </submittedName>
</protein>
<dbReference type="PANTHER" id="PTHR40469:SF2">
    <property type="entry name" value="GALACTOSE-BINDING DOMAIN-LIKE SUPERFAMILY PROTEIN"/>
    <property type="match status" value="1"/>
</dbReference>
<dbReference type="InterPro" id="IPR029010">
    <property type="entry name" value="ThuA-like"/>
</dbReference>
<organism evidence="3 4">
    <name type="scientific">Edaphobacter modestus</name>
    <dbReference type="NCBI Taxonomy" id="388466"/>
    <lineage>
        <taxon>Bacteria</taxon>
        <taxon>Pseudomonadati</taxon>
        <taxon>Acidobacteriota</taxon>
        <taxon>Terriglobia</taxon>
        <taxon>Terriglobales</taxon>
        <taxon>Acidobacteriaceae</taxon>
        <taxon>Edaphobacter</taxon>
    </lineage>
</organism>
<gene>
    <name evidence="3" type="ORF">BDD14_0893</name>
</gene>
<reference evidence="3 4" key="1">
    <citation type="submission" date="2019-02" db="EMBL/GenBank/DDBJ databases">
        <title>Genomic Encyclopedia of Archaeal and Bacterial Type Strains, Phase II (KMG-II): from individual species to whole genera.</title>
        <authorList>
            <person name="Goeker M."/>
        </authorList>
    </citation>
    <scope>NUCLEOTIDE SEQUENCE [LARGE SCALE GENOMIC DNA]</scope>
    <source>
        <strain evidence="3 4">DSM 18101</strain>
    </source>
</reference>
<feature type="chain" id="PRO_5020537246" evidence="1">
    <location>
        <begin position="24"/>
        <end position="260"/>
    </location>
</feature>
<dbReference type="OrthoDB" id="9785923at2"/>
<dbReference type="GO" id="GO:0016740">
    <property type="term" value="F:transferase activity"/>
    <property type="evidence" value="ECO:0007669"/>
    <property type="project" value="UniProtKB-KW"/>
</dbReference>
<dbReference type="PANTHER" id="PTHR40469">
    <property type="entry name" value="SECRETED GLYCOSYL HYDROLASE"/>
    <property type="match status" value="1"/>
</dbReference>
<comment type="caution">
    <text evidence="3">The sequence shown here is derived from an EMBL/GenBank/DDBJ whole genome shotgun (WGS) entry which is preliminary data.</text>
</comment>
<dbReference type="Gene3D" id="3.40.50.880">
    <property type="match status" value="1"/>
</dbReference>
<feature type="signal peptide" evidence="1">
    <location>
        <begin position="1"/>
        <end position="23"/>
    </location>
</feature>
<dbReference type="Pfam" id="PF06283">
    <property type="entry name" value="ThuA"/>
    <property type="match status" value="1"/>
</dbReference>
<accession>A0A4Q7YPZ6</accession>